<keyword evidence="3" id="KW-1185">Reference proteome</keyword>
<dbReference type="SMART" id="SM00530">
    <property type="entry name" value="HTH_XRE"/>
    <property type="match status" value="1"/>
</dbReference>
<dbReference type="GO" id="GO:0003677">
    <property type="term" value="F:DNA binding"/>
    <property type="evidence" value="ECO:0007669"/>
    <property type="project" value="InterPro"/>
</dbReference>
<dbReference type="InterPro" id="IPR010982">
    <property type="entry name" value="Lambda_DNA-bd_dom_sf"/>
</dbReference>
<dbReference type="Pfam" id="PF01381">
    <property type="entry name" value="HTH_3"/>
    <property type="match status" value="1"/>
</dbReference>
<dbReference type="InterPro" id="IPR001387">
    <property type="entry name" value="Cro/C1-type_HTH"/>
</dbReference>
<comment type="caution">
    <text evidence="2">The sequence shown here is derived from an EMBL/GenBank/DDBJ whole genome shotgun (WGS) entry which is preliminary data.</text>
</comment>
<gene>
    <name evidence="2" type="ORF">IW245_006716</name>
</gene>
<dbReference type="Gene3D" id="1.10.260.40">
    <property type="entry name" value="lambda repressor-like DNA-binding domains"/>
    <property type="match status" value="1"/>
</dbReference>
<dbReference type="PROSITE" id="PS50943">
    <property type="entry name" value="HTH_CROC1"/>
    <property type="match status" value="1"/>
</dbReference>
<accession>A0A8J7KZ94</accession>
<proteinExistence type="predicted"/>
<dbReference type="CDD" id="cd00093">
    <property type="entry name" value="HTH_XRE"/>
    <property type="match status" value="1"/>
</dbReference>
<evidence type="ECO:0000313" key="3">
    <source>
        <dbReference type="Proteomes" id="UP000622552"/>
    </source>
</evidence>
<dbReference type="RefSeq" id="WP_197007059.1">
    <property type="nucleotide sequence ID" value="NZ_BONS01000005.1"/>
</dbReference>
<dbReference type="Proteomes" id="UP000622552">
    <property type="component" value="Unassembled WGS sequence"/>
</dbReference>
<feature type="domain" description="HTH cro/C1-type" evidence="1">
    <location>
        <begin position="16"/>
        <end position="68"/>
    </location>
</feature>
<dbReference type="SUPFAM" id="SSF47413">
    <property type="entry name" value="lambda repressor-like DNA-binding domains"/>
    <property type="match status" value="1"/>
</dbReference>
<name>A0A8J7KZ94_9ACTN</name>
<sequence length="123" mass="13605">MGSTDSAEESAFWVYFRAELDRRKMTMTELARLAGVKVQAIYKWRTARPTSESCRKIAAALGEDPEHLLMLAGHLDQRDEGSAPSEIDVEAAIWASDSFTRAQKEVLVATAKEFRRANGSGAN</sequence>
<evidence type="ECO:0000259" key="1">
    <source>
        <dbReference type="PROSITE" id="PS50943"/>
    </source>
</evidence>
<protein>
    <submittedName>
        <fullName evidence="2">Transcriptional regulator with XRE-family HTH domain</fullName>
    </submittedName>
</protein>
<evidence type="ECO:0000313" key="2">
    <source>
        <dbReference type="EMBL" id="MBG6140522.1"/>
    </source>
</evidence>
<reference evidence="2" key="1">
    <citation type="submission" date="2020-11" db="EMBL/GenBank/DDBJ databases">
        <title>Sequencing the genomes of 1000 actinobacteria strains.</title>
        <authorList>
            <person name="Klenk H.-P."/>
        </authorList>
    </citation>
    <scope>NUCLEOTIDE SEQUENCE</scope>
    <source>
        <strain evidence="2">DSM 45356</strain>
    </source>
</reference>
<dbReference type="EMBL" id="JADOUF010000001">
    <property type="protein sequence ID" value="MBG6140522.1"/>
    <property type="molecule type" value="Genomic_DNA"/>
</dbReference>
<organism evidence="2 3">
    <name type="scientific">Longispora fulva</name>
    <dbReference type="NCBI Taxonomy" id="619741"/>
    <lineage>
        <taxon>Bacteria</taxon>
        <taxon>Bacillati</taxon>
        <taxon>Actinomycetota</taxon>
        <taxon>Actinomycetes</taxon>
        <taxon>Micromonosporales</taxon>
        <taxon>Micromonosporaceae</taxon>
        <taxon>Longispora</taxon>
    </lineage>
</organism>
<dbReference type="AlphaFoldDB" id="A0A8J7KZ94"/>